<reference evidence="3 4" key="1">
    <citation type="submission" date="2020-10" db="EMBL/GenBank/DDBJ databases">
        <title>Genome Sequencing of Rodentibacter spp. strain DSM111151.</title>
        <authorList>
            <person name="Benga L."/>
            <person name="Lautwein T."/>
        </authorList>
    </citation>
    <scope>NUCLEOTIDE SEQUENCE [LARGE SCALE GENOMIC DNA]</scope>
    <source>
        <strain evidence="3 4">DSM 111151</strain>
    </source>
</reference>
<dbReference type="Proteomes" id="UP000663069">
    <property type="component" value="Chromosome"/>
</dbReference>
<dbReference type="RefSeq" id="WP_194811819.1">
    <property type="nucleotide sequence ID" value="NZ_CP063056.1"/>
</dbReference>
<evidence type="ECO:0000313" key="3">
    <source>
        <dbReference type="EMBL" id="QPB42237.1"/>
    </source>
</evidence>
<evidence type="ECO:0000256" key="2">
    <source>
        <dbReference type="SAM" id="Phobius"/>
    </source>
</evidence>
<keyword evidence="2" id="KW-0812">Transmembrane</keyword>
<name>A0ABX6UVX5_9PAST</name>
<proteinExistence type="predicted"/>
<evidence type="ECO:0000256" key="1">
    <source>
        <dbReference type="SAM" id="MobiDB-lite"/>
    </source>
</evidence>
<feature type="transmembrane region" description="Helical" evidence="2">
    <location>
        <begin position="87"/>
        <end position="105"/>
    </location>
</feature>
<dbReference type="EMBL" id="CP063056">
    <property type="protein sequence ID" value="QPB42237.1"/>
    <property type="molecule type" value="Genomic_DNA"/>
</dbReference>
<gene>
    <name evidence="3" type="ORF">IHV77_10040</name>
</gene>
<organism evidence="3 4">
    <name type="scientific">Rodentibacter haemolyticus</name>
    <dbReference type="NCBI Taxonomy" id="2778911"/>
    <lineage>
        <taxon>Bacteria</taxon>
        <taxon>Pseudomonadati</taxon>
        <taxon>Pseudomonadota</taxon>
        <taxon>Gammaproteobacteria</taxon>
        <taxon>Pasteurellales</taxon>
        <taxon>Pasteurellaceae</taxon>
        <taxon>Rodentibacter</taxon>
    </lineage>
</organism>
<accession>A0ABX6UVX5</accession>
<protein>
    <submittedName>
        <fullName evidence="3">Tail assembly protein</fullName>
    </submittedName>
</protein>
<feature type="region of interest" description="Disordered" evidence="1">
    <location>
        <begin position="201"/>
        <end position="221"/>
    </location>
</feature>
<keyword evidence="2" id="KW-0472">Membrane</keyword>
<sequence>MVKVKFYGALKQFGTEFELEAENTAEIIRALITQIPNLRHFLQRGLFKVRIGKDYLDSRYVEKGMFYRLKDNITVHFTPVLKGAKKAGLFNVVVGAVLIAASWYAGGAAGWAYLGASGYGMATMAFMAGASMILSGVSQMLTKMPGFDSGRGDDKEKKQSTSFSNLGNLVAQGRPVPLAYGLIRTGSLIISQGVETVDVDVNESKDDSENNRRPVGAFVRR</sequence>
<keyword evidence="4" id="KW-1185">Reference proteome</keyword>
<evidence type="ECO:0000313" key="4">
    <source>
        <dbReference type="Proteomes" id="UP000663069"/>
    </source>
</evidence>
<feature type="compositionally biased region" description="Basic and acidic residues" evidence="1">
    <location>
        <begin position="202"/>
        <end position="212"/>
    </location>
</feature>
<feature type="transmembrane region" description="Helical" evidence="2">
    <location>
        <begin position="111"/>
        <end position="134"/>
    </location>
</feature>
<keyword evidence="2" id="KW-1133">Transmembrane helix</keyword>